<evidence type="ECO:0000313" key="1">
    <source>
        <dbReference type="EMBL" id="MFC4107350.1"/>
    </source>
</evidence>
<dbReference type="Proteomes" id="UP001595868">
    <property type="component" value="Unassembled WGS sequence"/>
</dbReference>
<comment type="caution">
    <text evidence="1">The sequence shown here is derived from an EMBL/GenBank/DDBJ whole genome shotgun (WGS) entry which is preliminary data.</text>
</comment>
<gene>
    <name evidence="1" type="ORF">ACFOX0_15635</name>
</gene>
<proteinExistence type="predicted"/>
<sequence length="72" mass="8458">MAGRRKRLYGAQELRERLGVSRTRVLQLVARPDFPEPYERLAGGAIWLAEDVERWIAEHQPWKNDQESNDEP</sequence>
<dbReference type="EMBL" id="JBHSBN010000009">
    <property type="protein sequence ID" value="MFC4107350.1"/>
    <property type="molecule type" value="Genomic_DNA"/>
</dbReference>
<evidence type="ECO:0000313" key="2">
    <source>
        <dbReference type="Proteomes" id="UP001595868"/>
    </source>
</evidence>
<keyword evidence="2" id="KW-1185">Reference proteome</keyword>
<name>A0ABV8KMK5_9ACTN</name>
<dbReference type="RefSeq" id="WP_377546149.1">
    <property type="nucleotide sequence ID" value="NZ_JBHSBN010000009.1"/>
</dbReference>
<reference evidence="2" key="1">
    <citation type="journal article" date="2019" name="Int. J. Syst. Evol. Microbiol.">
        <title>The Global Catalogue of Microorganisms (GCM) 10K type strain sequencing project: providing services to taxonomists for standard genome sequencing and annotation.</title>
        <authorList>
            <consortium name="The Broad Institute Genomics Platform"/>
            <consortium name="The Broad Institute Genome Sequencing Center for Infectious Disease"/>
            <person name="Wu L."/>
            <person name="Ma J."/>
        </authorList>
    </citation>
    <scope>NUCLEOTIDE SEQUENCE [LARGE SCALE GENOMIC DNA]</scope>
    <source>
        <strain evidence="2">2902at01</strain>
    </source>
</reference>
<organism evidence="1 2">
    <name type="scientific">Micromonospora zhanjiangensis</name>
    <dbReference type="NCBI Taxonomy" id="1522057"/>
    <lineage>
        <taxon>Bacteria</taxon>
        <taxon>Bacillati</taxon>
        <taxon>Actinomycetota</taxon>
        <taxon>Actinomycetes</taxon>
        <taxon>Micromonosporales</taxon>
        <taxon>Micromonosporaceae</taxon>
        <taxon>Micromonospora</taxon>
    </lineage>
</organism>
<accession>A0ABV8KMK5</accession>
<protein>
    <submittedName>
        <fullName evidence="1">Helix-turn-helix transcriptional regulator</fullName>
    </submittedName>
</protein>